<organism evidence="2 3">
    <name type="scientific">Mytilus edulis</name>
    <name type="common">Blue mussel</name>
    <dbReference type="NCBI Taxonomy" id="6550"/>
    <lineage>
        <taxon>Eukaryota</taxon>
        <taxon>Metazoa</taxon>
        <taxon>Spiralia</taxon>
        <taxon>Lophotrochozoa</taxon>
        <taxon>Mollusca</taxon>
        <taxon>Bivalvia</taxon>
        <taxon>Autobranchia</taxon>
        <taxon>Pteriomorphia</taxon>
        <taxon>Mytilida</taxon>
        <taxon>Mytiloidea</taxon>
        <taxon>Mytilidae</taxon>
        <taxon>Mytilinae</taxon>
        <taxon>Mytilus</taxon>
    </lineage>
</organism>
<dbReference type="CDD" id="cd18493">
    <property type="entry name" value="BACK_BTBD17"/>
    <property type="match status" value="1"/>
</dbReference>
<dbReference type="OrthoDB" id="2359033at2759"/>
<protein>
    <recommendedName>
        <fullName evidence="1">BTB domain-containing protein</fullName>
    </recommendedName>
</protein>
<dbReference type="Pfam" id="PF07707">
    <property type="entry name" value="BACK"/>
    <property type="match status" value="1"/>
</dbReference>
<evidence type="ECO:0000313" key="3">
    <source>
        <dbReference type="Proteomes" id="UP000683360"/>
    </source>
</evidence>
<dbReference type="Proteomes" id="UP000683360">
    <property type="component" value="Unassembled WGS sequence"/>
</dbReference>
<reference evidence="2" key="1">
    <citation type="submission" date="2021-03" db="EMBL/GenBank/DDBJ databases">
        <authorList>
            <person name="Bekaert M."/>
        </authorList>
    </citation>
    <scope>NUCLEOTIDE SEQUENCE</scope>
</reference>
<name>A0A8S3PXA5_MYTED</name>
<accession>A0A8S3PXA5</accession>
<dbReference type="SUPFAM" id="SSF54695">
    <property type="entry name" value="POZ domain"/>
    <property type="match status" value="1"/>
</dbReference>
<dbReference type="PANTHER" id="PTHR24410:SF47">
    <property type="entry name" value="BTB DOMAIN-CONTAINING PROTEIN"/>
    <property type="match status" value="1"/>
</dbReference>
<evidence type="ECO:0000259" key="1">
    <source>
        <dbReference type="PROSITE" id="PS50097"/>
    </source>
</evidence>
<dbReference type="Gene3D" id="3.30.710.10">
    <property type="entry name" value="Potassium Channel Kv1.1, Chain A"/>
    <property type="match status" value="1"/>
</dbReference>
<dbReference type="PROSITE" id="PS50097">
    <property type="entry name" value="BTB"/>
    <property type="match status" value="1"/>
</dbReference>
<dbReference type="InterPro" id="IPR011333">
    <property type="entry name" value="SKP1/BTB/POZ_sf"/>
</dbReference>
<dbReference type="InterPro" id="IPR000210">
    <property type="entry name" value="BTB/POZ_dom"/>
</dbReference>
<keyword evidence="3" id="KW-1185">Reference proteome</keyword>
<dbReference type="Gene3D" id="1.25.40.420">
    <property type="match status" value="1"/>
</dbReference>
<gene>
    <name evidence="2" type="ORF">MEDL_3811</name>
</gene>
<dbReference type="InterPro" id="IPR011705">
    <property type="entry name" value="BACK"/>
</dbReference>
<feature type="domain" description="BTB" evidence="1">
    <location>
        <begin position="96"/>
        <end position="165"/>
    </location>
</feature>
<dbReference type="AlphaFoldDB" id="A0A8S3PXA5"/>
<dbReference type="SUPFAM" id="SSF49599">
    <property type="entry name" value="TRAF domain-like"/>
    <property type="match status" value="1"/>
</dbReference>
<sequence>MSQNYFRLLFKSASKGDKCGTSGRMASPPNIQQLSLQPVQPQADHSESSSQSLLNVSLKSSPSTLSLSSPEGIDCYGNERQVLTKQTKFFNNEALSDIILTVGGNKFYAHKFILVQCSDVFERMLSEDWSNSEKKEVELVEENECVEVFPRFLKFLYSCHIKLNMDNTLPVLILADKYNVTSLRQVCTNFACSFIIPKLQLKDVFHQWFQYGTKCYHKQLITSCVNVLAEKMDEVIGSVEWEQEWITLDRDQLVEFLRSSDLIVKDEYELWKAAVKWLISSQHQARLDNLETNLQEIVKYIRFPMMSPQQLCEIERADIVQKHPELFQKPFLLAYKYHALTLTGRAHEKCFTSPACLLRNYTDLRWEKRFVIHYPSCQRFNEISERFSTRASSLPVQVWDWELKVFPKGFSSNADDFRCILYSNLILDQPRPIEYLLSIVGKDEIIHSVFGRKSFSKTRYTADTEMDKKVGVGELAQSNSPYLVEDKLILQISLKPVD</sequence>
<proteinExistence type="predicted"/>
<dbReference type="SMART" id="SM00875">
    <property type="entry name" value="BACK"/>
    <property type="match status" value="1"/>
</dbReference>
<dbReference type="SMART" id="SM00225">
    <property type="entry name" value="BTB"/>
    <property type="match status" value="1"/>
</dbReference>
<dbReference type="EMBL" id="CAJPWZ010000224">
    <property type="protein sequence ID" value="CAG2188384.1"/>
    <property type="molecule type" value="Genomic_DNA"/>
</dbReference>
<dbReference type="PANTHER" id="PTHR24410">
    <property type="entry name" value="HL07962P-RELATED"/>
    <property type="match status" value="1"/>
</dbReference>
<comment type="caution">
    <text evidence="2">The sequence shown here is derived from an EMBL/GenBank/DDBJ whole genome shotgun (WGS) entry which is preliminary data.</text>
</comment>
<dbReference type="Pfam" id="PF00651">
    <property type="entry name" value="BTB"/>
    <property type="match status" value="1"/>
</dbReference>
<evidence type="ECO:0000313" key="2">
    <source>
        <dbReference type="EMBL" id="CAG2188384.1"/>
    </source>
</evidence>
<dbReference type="InterPro" id="IPR051481">
    <property type="entry name" value="BTB-POZ/Galectin-3-binding"/>
</dbReference>